<dbReference type="Gene3D" id="2.40.160.10">
    <property type="entry name" value="Porin"/>
    <property type="match status" value="1"/>
</dbReference>
<dbReference type="GO" id="GO:0015288">
    <property type="term" value="F:porin activity"/>
    <property type="evidence" value="ECO:0007669"/>
    <property type="project" value="UniProtKB-KW"/>
</dbReference>
<keyword evidence="4" id="KW-1134">Transmembrane beta strand</keyword>
<dbReference type="InterPro" id="IPR023614">
    <property type="entry name" value="Porin_dom_sf"/>
</dbReference>
<evidence type="ECO:0000256" key="2">
    <source>
        <dbReference type="ARBA" id="ARBA00011233"/>
    </source>
</evidence>
<reference evidence="13" key="1">
    <citation type="submission" date="2010-04" db="EMBL/GenBank/DDBJ databases">
        <title>Complete sequence of Thiomonas intermedia K12.</title>
        <authorList>
            <consortium name="US DOE Joint Genome Institute"/>
            <person name="Lucas S."/>
            <person name="Copeland A."/>
            <person name="Lapidus A."/>
            <person name="Cheng J.-F."/>
            <person name="Bruce D."/>
            <person name="Goodwin L."/>
            <person name="Pitluck S."/>
            <person name="Davenport K."/>
            <person name="Detter J.C."/>
            <person name="Han C."/>
            <person name="Tapia R."/>
            <person name="Land M."/>
            <person name="Hauser L."/>
            <person name="Kyrpides N."/>
            <person name="Ovchinnikova G."/>
            <person name="Kerfeld C.A."/>
            <person name="Cannon G.C."/>
            <person name="Heinhorst S."/>
            <person name="Woyke T."/>
        </authorList>
    </citation>
    <scope>NUCLEOTIDE SEQUENCE [LARGE SCALE GENOMIC DNA]</scope>
    <source>
        <strain evidence="13">K12</strain>
    </source>
</reference>
<dbReference type="GO" id="GO:0006811">
    <property type="term" value="P:monoatomic ion transport"/>
    <property type="evidence" value="ECO:0007669"/>
    <property type="project" value="UniProtKB-KW"/>
</dbReference>
<evidence type="ECO:0000256" key="7">
    <source>
        <dbReference type="ARBA" id="ARBA00023065"/>
    </source>
</evidence>
<keyword evidence="8" id="KW-0626">Porin</keyword>
<dbReference type="KEGG" id="tin:Tint_2839"/>
<dbReference type="STRING" id="75379.Tint_2839"/>
<evidence type="ECO:0000256" key="5">
    <source>
        <dbReference type="ARBA" id="ARBA00022692"/>
    </source>
</evidence>
<dbReference type="eggNOG" id="COG3203">
    <property type="taxonomic scope" value="Bacteria"/>
</dbReference>
<dbReference type="GO" id="GO:0046930">
    <property type="term" value="C:pore complex"/>
    <property type="evidence" value="ECO:0007669"/>
    <property type="project" value="UniProtKB-KW"/>
</dbReference>
<proteinExistence type="predicted"/>
<sequence length="375" mass="38443">MKKSLIALAVVGAFTSSAFAEGSNVQLYGIIDLGVTHFTGLRPSSGTGTVSSTGLDSGGQSSSRIGLKGSEDLGGGLKAIFQAETGFCAAGTNQNTNGTGGNSNGYCSGGGFMQRTSIVGLTGGFGTVVAGRMNTPLWNDEIAADPFGAGLTGNIDNISNVRFASVQRANQTVAYVSPDLMGFTGTAVYSFAPTSATVNLAQGGSTTRAWELNGAYKNGPMFATLDYLRITNINGLTANSSSGNADKHWQVTGGYDFGIAKVTGLYQDLKVDASSGKRTVWMLGASVPVGAGAVLASYGQVKDTISNPDTGNNTAKQYAIGYTYSLSKRTNLYTSYSHISNDTNTALAVGDSSTANLGVAGQSSSGFALGIRHKF</sequence>
<dbReference type="InterPro" id="IPR002299">
    <property type="entry name" value="Porin_Neis"/>
</dbReference>
<dbReference type="Pfam" id="PF13609">
    <property type="entry name" value="Porin_4"/>
    <property type="match status" value="1"/>
</dbReference>
<keyword evidence="3" id="KW-0813">Transport</keyword>
<keyword evidence="7" id="KW-0406">Ion transport</keyword>
<dbReference type="SUPFAM" id="SSF56935">
    <property type="entry name" value="Porins"/>
    <property type="match status" value="1"/>
</dbReference>
<dbReference type="HOGENOM" id="CLU_038238_1_1_4"/>
<dbReference type="BioCyc" id="TINT75379:TINT_RS14205-MONOMER"/>
<feature type="domain" description="Porin" evidence="12">
    <location>
        <begin position="7"/>
        <end position="343"/>
    </location>
</feature>
<evidence type="ECO:0000256" key="11">
    <source>
        <dbReference type="SAM" id="SignalP"/>
    </source>
</evidence>
<organism evidence="13">
    <name type="scientific">Thiomonas intermedia (strain K12)</name>
    <name type="common">Thiobacillus intermedius</name>
    <dbReference type="NCBI Taxonomy" id="75379"/>
    <lineage>
        <taxon>Bacteria</taxon>
        <taxon>Pseudomonadati</taxon>
        <taxon>Pseudomonadota</taxon>
        <taxon>Betaproteobacteria</taxon>
        <taxon>Burkholderiales</taxon>
        <taxon>Thiomonas</taxon>
    </lineage>
</organism>
<dbReference type="CDD" id="cd00342">
    <property type="entry name" value="gram_neg_porins"/>
    <property type="match status" value="1"/>
</dbReference>
<evidence type="ECO:0000256" key="4">
    <source>
        <dbReference type="ARBA" id="ARBA00022452"/>
    </source>
</evidence>
<feature type="signal peptide" evidence="11">
    <location>
        <begin position="1"/>
        <end position="20"/>
    </location>
</feature>
<feature type="chain" id="PRO_5003079688" evidence="11">
    <location>
        <begin position="21"/>
        <end position="375"/>
    </location>
</feature>
<evidence type="ECO:0000256" key="6">
    <source>
        <dbReference type="ARBA" id="ARBA00022729"/>
    </source>
</evidence>
<evidence type="ECO:0000256" key="3">
    <source>
        <dbReference type="ARBA" id="ARBA00022448"/>
    </source>
</evidence>
<evidence type="ECO:0000256" key="8">
    <source>
        <dbReference type="ARBA" id="ARBA00023114"/>
    </source>
</evidence>
<protein>
    <submittedName>
        <fullName evidence="13">Porin Gram-negative type</fullName>
    </submittedName>
</protein>
<evidence type="ECO:0000313" key="13">
    <source>
        <dbReference type="EMBL" id="ADG32179.1"/>
    </source>
</evidence>
<keyword evidence="10" id="KW-0998">Cell outer membrane</keyword>
<dbReference type="PRINTS" id="PR00184">
    <property type="entry name" value="NEISSPPORIN"/>
</dbReference>
<dbReference type="AlphaFoldDB" id="D5WYK2"/>
<evidence type="ECO:0000259" key="12">
    <source>
        <dbReference type="Pfam" id="PF13609"/>
    </source>
</evidence>
<keyword evidence="9" id="KW-0472">Membrane</keyword>
<keyword evidence="5" id="KW-0812">Transmembrane</keyword>
<evidence type="ECO:0000256" key="1">
    <source>
        <dbReference type="ARBA" id="ARBA00004571"/>
    </source>
</evidence>
<dbReference type="InterPro" id="IPR033900">
    <property type="entry name" value="Gram_neg_porin_domain"/>
</dbReference>
<accession>D5WYK2</accession>
<comment type="subunit">
    <text evidence="2">Homotrimer.</text>
</comment>
<dbReference type="GO" id="GO:0009279">
    <property type="term" value="C:cell outer membrane"/>
    <property type="evidence" value="ECO:0007669"/>
    <property type="project" value="UniProtKB-SubCell"/>
</dbReference>
<keyword evidence="6 11" id="KW-0732">Signal</keyword>
<name>D5WYK2_THIK1</name>
<evidence type="ECO:0000256" key="9">
    <source>
        <dbReference type="ARBA" id="ARBA00023136"/>
    </source>
</evidence>
<gene>
    <name evidence="13" type="ordered locus">Tint_2839</name>
</gene>
<dbReference type="InterPro" id="IPR050298">
    <property type="entry name" value="Gram-neg_bact_OMP"/>
</dbReference>
<dbReference type="PANTHER" id="PTHR34501:SF9">
    <property type="entry name" value="MAJOR OUTER MEMBRANE PROTEIN P.IA"/>
    <property type="match status" value="1"/>
</dbReference>
<dbReference type="PANTHER" id="PTHR34501">
    <property type="entry name" value="PROTEIN YDDL-RELATED"/>
    <property type="match status" value="1"/>
</dbReference>
<evidence type="ECO:0000256" key="10">
    <source>
        <dbReference type="ARBA" id="ARBA00023237"/>
    </source>
</evidence>
<dbReference type="EMBL" id="CP002021">
    <property type="protein sequence ID" value="ADG32179.1"/>
    <property type="molecule type" value="Genomic_DNA"/>
</dbReference>
<comment type="subcellular location">
    <subcellularLocation>
        <location evidence="1">Cell outer membrane</location>
        <topology evidence="1">Multi-pass membrane protein</topology>
    </subcellularLocation>
</comment>